<keyword evidence="1" id="KW-0175">Coiled coil</keyword>
<name>A0A2P4NYM3_RHIID</name>
<accession>A0A2P4NYM3</accession>
<dbReference type="Proteomes" id="UP000018888">
    <property type="component" value="Unassembled WGS sequence"/>
</dbReference>
<reference evidence="2 3" key="1">
    <citation type="journal article" date="2013" name="Proc. Natl. Acad. Sci. U.S.A.">
        <title>Genome of an arbuscular mycorrhizal fungus provides insight into the oldest plant symbiosis.</title>
        <authorList>
            <person name="Tisserant E."/>
            <person name="Malbreil M."/>
            <person name="Kuo A."/>
            <person name="Kohler A."/>
            <person name="Symeonidi A."/>
            <person name="Balestrini R."/>
            <person name="Charron P."/>
            <person name="Duensing N."/>
            <person name="Frei Dit Frey N."/>
            <person name="Gianinazzi-Pearson V."/>
            <person name="Gilbert L.B."/>
            <person name="Handa Y."/>
            <person name="Herr J.R."/>
            <person name="Hijri M."/>
            <person name="Koul R."/>
            <person name="Kawaguchi M."/>
            <person name="Krajinski F."/>
            <person name="Lammers P.J."/>
            <person name="Masclaux F.G."/>
            <person name="Murat C."/>
            <person name="Morin E."/>
            <person name="Ndikumana S."/>
            <person name="Pagni M."/>
            <person name="Petitpierre D."/>
            <person name="Requena N."/>
            <person name="Rosikiewicz P."/>
            <person name="Riley R."/>
            <person name="Saito K."/>
            <person name="San Clemente H."/>
            <person name="Shapiro H."/>
            <person name="van Tuinen D."/>
            <person name="Becard G."/>
            <person name="Bonfante P."/>
            <person name="Paszkowski U."/>
            <person name="Shachar-Hill Y.Y."/>
            <person name="Tuskan G.A."/>
            <person name="Young P.W."/>
            <person name="Sanders I.R."/>
            <person name="Henrissat B."/>
            <person name="Rensing S.A."/>
            <person name="Grigoriev I.V."/>
            <person name="Corradi N."/>
            <person name="Roux C."/>
            <person name="Martin F."/>
        </authorList>
    </citation>
    <scope>NUCLEOTIDE SEQUENCE [LARGE SCALE GENOMIC DNA]</scope>
    <source>
        <strain evidence="2 3">DAOM 197198</strain>
    </source>
</reference>
<dbReference type="VEuPathDB" id="FungiDB:RhiirFUN_008430"/>
<dbReference type="PANTHER" id="PTHR23159:SF31">
    <property type="entry name" value="CENTROSOME-ASSOCIATED PROTEIN CEP250 ISOFORM X1"/>
    <property type="match status" value="1"/>
</dbReference>
<reference evidence="2 3" key="2">
    <citation type="journal article" date="2018" name="New Phytol.">
        <title>High intraspecific genome diversity in the model arbuscular mycorrhizal symbiont Rhizophagus irregularis.</title>
        <authorList>
            <person name="Chen E.C.H."/>
            <person name="Morin E."/>
            <person name="Beaudet D."/>
            <person name="Noel J."/>
            <person name="Yildirir G."/>
            <person name="Ndikumana S."/>
            <person name="Charron P."/>
            <person name="St-Onge C."/>
            <person name="Giorgi J."/>
            <person name="Kruger M."/>
            <person name="Marton T."/>
            <person name="Ropars J."/>
            <person name="Grigoriev I.V."/>
            <person name="Hainaut M."/>
            <person name="Henrissat B."/>
            <person name="Roux C."/>
            <person name="Martin F."/>
            <person name="Corradi N."/>
        </authorList>
    </citation>
    <scope>NUCLEOTIDE SEQUENCE [LARGE SCALE GENOMIC DNA]</scope>
    <source>
        <strain evidence="2 3">DAOM 197198</strain>
    </source>
</reference>
<proteinExistence type="predicted"/>
<evidence type="ECO:0000313" key="2">
    <source>
        <dbReference type="EMBL" id="POG58223.1"/>
    </source>
</evidence>
<evidence type="ECO:0000256" key="1">
    <source>
        <dbReference type="SAM" id="Coils"/>
    </source>
</evidence>
<dbReference type="AlphaFoldDB" id="A0A2P4NYM3"/>
<feature type="coiled-coil region" evidence="1">
    <location>
        <begin position="56"/>
        <end position="188"/>
    </location>
</feature>
<comment type="caution">
    <text evidence="2">The sequence shown here is derived from an EMBL/GenBank/DDBJ whole genome shotgun (WGS) entry which is preliminary data.</text>
</comment>
<dbReference type="EMBL" id="AUPC02000555">
    <property type="protein sequence ID" value="POG58223.1"/>
    <property type="molecule type" value="Genomic_DNA"/>
</dbReference>
<protein>
    <submittedName>
        <fullName evidence="2">Uncharacterized protein</fullName>
    </submittedName>
</protein>
<sequence length="533" mass="62225">MNENDIQNIPHDNNQSLDEEKKLQDEIHNNINLLYNKLQKKYTDLTNKNLDQHQTIVKLKNENEEIKDINQKNQSKIESQEQIINQLRQSLVLKEDQIHKLEKDKGELSTKNDNLLQKNTNLENQLKNVVQQKVLLDNDISDLNDINQKQQQRIDRSQQSLELVKAQLEDLTKQNAILEDEASSYQTALGVATNFQLGDDDQNYAVNLNGDILELNDNIKKYVTNLKQDIAVNMEEVKKLLLHYNCPTRIQSQKVDRLLIQAVLHRHVMEKIFEYASQYFQSTGKHYHLESDITKNESTLSLLLIDASKCRSGNDEVTRVGPSKLRQQIYSVLSNRGFADIIGVGNTLHEHPFIAYHKEKLNKIMNELRVININQKKITSENLAATIIRKVVKIFWFRLKVQEPVVQYRWIQNNTLVDKTLMEVANLYDKDEVVNSYVDLCFFPLIGRDIDSDNEISDLNEINQKQRQRIDCSQRSLDLVKDQIQNLEKEKEELEAKNNNLVQRNTNLEINLILLSKMLYLKMKYRIINLLSV</sequence>
<dbReference type="PANTHER" id="PTHR23159">
    <property type="entry name" value="CENTROSOMAL PROTEIN 2"/>
    <property type="match status" value="1"/>
</dbReference>
<evidence type="ECO:0000313" key="3">
    <source>
        <dbReference type="Proteomes" id="UP000018888"/>
    </source>
</evidence>
<feature type="coiled-coil region" evidence="1">
    <location>
        <begin position="470"/>
        <end position="511"/>
    </location>
</feature>
<keyword evidence="3" id="KW-1185">Reference proteome</keyword>
<organism evidence="2 3">
    <name type="scientific">Rhizophagus irregularis (strain DAOM 181602 / DAOM 197198 / MUCL 43194)</name>
    <name type="common">Arbuscular mycorrhizal fungus</name>
    <name type="synonym">Glomus intraradices</name>
    <dbReference type="NCBI Taxonomy" id="747089"/>
    <lineage>
        <taxon>Eukaryota</taxon>
        <taxon>Fungi</taxon>
        <taxon>Fungi incertae sedis</taxon>
        <taxon>Mucoromycota</taxon>
        <taxon>Glomeromycotina</taxon>
        <taxon>Glomeromycetes</taxon>
        <taxon>Glomerales</taxon>
        <taxon>Glomeraceae</taxon>
        <taxon>Rhizophagus</taxon>
    </lineage>
</organism>
<gene>
    <name evidence="2" type="ORF">GLOIN_2v1848880</name>
</gene>